<dbReference type="Proteomes" id="UP001258017">
    <property type="component" value="Unassembled WGS sequence"/>
</dbReference>
<comment type="caution">
    <text evidence="1">The sequence shown here is derived from an EMBL/GenBank/DDBJ whole genome shotgun (WGS) entry which is preliminary data.</text>
</comment>
<evidence type="ECO:0000313" key="2">
    <source>
        <dbReference type="Proteomes" id="UP001258017"/>
    </source>
</evidence>
<gene>
    <name evidence="1" type="ORF">KPH14_002080</name>
</gene>
<evidence type="ECO:0000313" key="1">
    <source>
        <dbReference type="EMBL" id="KAK2581571.1"/>
    </source>
</evidence>
<keyword evidence="2" id="KW-1185">Reference proteome</keyword>
<reference evidence="1" key="2">
    <citation type="journal article" date="2023" name="Commun. Biol.">
        <title>Intrasexual cuticular hydrocarbon dimorphism in a wasp sheds light on hydrocarbon biosynthesis genes in Hymenoptera.</title>
        <authorList>
            <person name="Moris V.C."/>
            <person name="Podsiadlowski L."/>
            <person name="Martin S."/>
            <person name="Oeyen J.P."/>
            <person name="Donath A."/>
            <person name="Petersen M."/>
            <person name="Wilbrandt J."/>
            <person name="Misof B."/>
            <person name="Liedtke D."/>
            <person name="Thamm M."/>
            <person name="Scheiner R."/>
            <person name="Schmitt T."/>
            <person name="Niehuis O."/>
        </authorList>
    </citation>
    <scope>NUCLEOTIDE SEQUENCE</scope>
    <source>
        <strain evidence="1">GBR_01_08_01A</strain>
    </source>
</reference>
<dbReference type="AlphaFoldDB" id="A0AAD9RM03"/>
<sequence>MRDVNLQSRFLAFSSQLGSSSRTRDLSIAVARRETKDKSNIACRNRNTLGFEDEDSGATGGALISQKIRNNQVACRLLFVPSPERKKNTIGVVLEITQVSKVHGTRVALLSS</sequence>
<accession>A0AAD9RM03</accession>
<protein>
    <submittedName>
        <fullName evidence="1">Uncharacterized protein</fullName>
    </submittedName>
</protein>
<name>A0AAD9RM03_9HYME</name>
<dbReference type="EMBL" id="JAIFRP010000038">
    <property type="protein sequence ID" value="KAK2581571.1"/>
    <property type="molecule type" value="Genomic_DNA"/>
</dbReference>
<organism evidence="1 2">
    <name type="scientific">Odynerus spinipes</name>
    <dbReference type="NCBI Taxonomy" id="1348599"/>
    <lineage>
        <taxon>Eukaryota</taxon>
        <taxon>Metazoa</taxon>
        <taxon>Ecdysozoa</taxon>
        <taxon>Arthropoda</taxon>
        <taxon>Hexapoda</taxon>
        <taxon>Insecta</taxon>
        <taxon>Pterygota</taxon>
        <taxon>Neoptera</taxon>
        <taxon>Endopterygota</taxon>
        <taxon>Hymenoptera</taxon>
        <taxon>Apocrita</taxon>
        <taxon>Aculeata</taxon>
        <taxon>Vespoidea</taxon>
        <taxon>Vespidae</taxon>
        <taxon>Eumeninae</taxon>
        <taxon>Odynerus</taxon>
    </lineage>
</organism>
<proteinExistence type="predicted"/>
<reference evidence="1" key="1">
    <citation type="submission" date="2021-08" db="EMBL/GenBank/DDBJ databases">
        <authorList>
            <person name="Misof B."/>
            <person name="Oliver O."/>
            <person name="Podsiadlowski L."/>
            <person name="Donath A."/>
            <person name="Peters R."/>
            <person name="Mayer C."/>
            <person name="Rust J."/>
            <person name="Gunkel S."/>
            <person name="Lesny P."/>
            <person name="Martin S."/>
            <person name="Oeyen J.P."/>
            <person name="Petersen M."/>
            <person name="Panagiotis P."/>
            <person name="Wilbrandt J."/>
            <person name="Tanja T."/>
        </authorList>
    </citation>
    <scope>NUCLEOTIDE SEQUENCE</scope>
    <source>
        <strain evidence="1">GBR_01_08_01A</strain>
        <tissue evidence="1">Thorax + abdomen</tissue>
    </source>
</reference>